<dbReference type="Pfam" id="PF10826">
    <property type="entry name" value="DUF2551"/>
    <property type="match status" value="1"/>
</dbReference>
<proteinExistence type="predicted"/>
<gene>
    <name evidence="1" type="ORF">PLCHCCMC_00005</name>
</gene>
<reference evidence="1" key="1">
    <citation type="submission" date="2020-06" db="EMBL/GenBank/DDBJ databases">
        <title>Unique genomic features of the anaerobic methanotrophic archaea.</title>
        <authorList>
            <person name="Chadwick G.L."/>
            <person name="Skennerton C.T."/>
            <person name="Laso-Perez R."/>
            <person name="Leu A.O."/>
            <person name="Speth D.R."/>
            <person name="Yu H."/>
            <person name="Morgan-Lang C."/>
            <person name="Hatzenpichler R."/>
            <person name="Goudeau D."/>
            <person name="Malmstrom R."/>
            <person name="Brazelton W.J."/>
            <person name="Woyke T."/>
            <person name="Hallam S.J."/>
            <person name="Tyson G.W."/>
            <person name="Wegener G."/>
            <person name="Boetius A."/>
            <person name="Orphan V."/>
        </authorList>
    </citation>
    <scope>NUCLEOTIDE SEQUENCE</scope>
</reference>
<dbReference type="AlphaFoldDB" id="A0A7G9YBK3"/>
<accession>A0A7G9YBK3</accession>
<name>A0A7G9YBK3_9EURY</name>
<sequence>MSSFRTKIKRRLERYLELDADGIRYAVMKTILRVKRITVDLLHDALSKKFKVTHKTVASMVGYIQSKLGILHAQKQSYKTHIVYTLRDEYVDLVRSVLRRSVDAKTQTAT</sequence>
<evidence type="ECO:0000313" key="1">
    <source>
        <dbReference type="EMBL" id="QNO45387.1"/>
    </source>
</evidence>
<protein>
    <recommendedName>
        <fullName evidence="2">DUF2551 domain-containing protein</fullName>
    </recommendedName>
</protein>
<dbReference type="EMBL" id="MT631105">
    <property type="protein sequence ID" value="QNO45387.1"/>
    <property type="molecule type" value="Genomic_DNA"/>
</dbReference>
<organism evidence="1">
    <name type="scientific">Candidatus Methanogaster sp. ANME-2c ERB4</name>
    <dbReference type="NCBI Taxonomy" id="2759911"/>
    <lineage>
        <taxon>Archaea</taxon>
        <taxon>Methanobacteriati</taxon>
        <taxon>Methanobacteriota</taxon>
        <taxon>Stenosarchaea group</taxon>
        <taxon>Methanomicrobia</taxon>
        <taxon>Methanosarcinales</taxon>
        <taxon>ANME-2 cluster</taxon>
        <taxon>Candidatus Methanogasteraceae</taxon>
        <taxon>Candidatus Methanogaster</taxon>
    </lineage>
</organism>
<evidence type="ECO:0008006" key="2">
    <source>
        <dbReference type="Google" id="ProtNLM"/>
    </source>
</evidence>
<dbReference type="InterPro" id="IPR020501">
    <property type="entry name" value="Uncharacterised_AF1218"/>
</dbReference>